<organism evidence="1 2">
    <name type="scientific">Sporosarcina limicola</name>
    <dbReference type="NCBI Taxonomy" id="34101"/>
    <lineage>
        <taxon>Bacteria</taxon>
        <taxon>Bacillati</taxon>
        <taxon>Bacillota</taxon>
        <taxon>Bacilli</taxon>
        <taxon>Bacillales</taxon>
        <taxon>Caryophanaceae</taxon>
        <taxon>Sporosarcina</taxon>
    </lineage>
</organism>
<protein>
    <submittedName>
        <fullName evidence="1">Uncharacterized protein</fullName>
    </submittedName>
</protein>
<name>A0A927MKT5_9BACL</name>
<comment type="caution">
    <text evidence="1">The sequence shown here is derived from an EMBL/GenBank/DDBJ whole genome shotgun (WGS) entry which is preliminary data.</text>
</comment>
<evidence type="ECO:0000313" key="2">
    <source>
        <dbReference type="Proteomes" id="UP000658225"/>
    </source>
</evidence>
<dbReference type="AlphaFoldDB" id="A0A927MKT5"/>
<accession>A0A927MKT5</accession>
<reference evidence="1" key="1">
    <citation type="submission" date="2020-10" db="EMBL/GenBank/DDBJ databases">
        <title>Genomic Encyclopedia of Type Strains, Phase IV (KMG-IV): sequencing the most valuable type-strain genomes for metagenomic binning, comparative biology and taxonomic classification.</title>
        <authorList>
            <person name="Goeker M."/>
        </authorList>
    </citation>
    <scope>NUCLEOTIDE SEQUENCE</scope>
    <source>
        <strain evidence="1">DSM 13886</strain>
    </source>
</reference>
<proteinExistence type="predicted"/>
<evidence type="ECO:0000313" key="1">
    <source>
        <dbReference type="EMBL" id="MBE1556433.1"/>
    </source>
</evidence>
<sequence>MEVSRPPLSQLSITSSTLSYNPDYNHQALIPIAEAGLILGASNLNYNSEPNSIRPYASKAYNEVLKLRLL</sequence>
<gene>
    <name evidence="1" type="ORF">H4683_003558</name>
</gene>
<keyword evidence="2" id="KW-1185">Reference proteome</keyword>
<dbReference type="EMBL" id="JADBEL010000026">
    <property type="protein sequence ID" value="MBE1556433.1"/>
    <property type="molecule type" value="Genomic_DNA"/>
</dbReference>
<dbReference type="Proteomes" id="UP000658225">
    <property type="component" value="Unassembled WGS sequence"/>
</dbReference>